<keyword evidence="2" id="KW-0812">Transmembrane</keyword>
<feature type="region of interest" description="Disordered" evidence="1">
    <location>
        <begin position="154"/>
        <end position="324"/>
    </location>
</feature>
<feature type="compositionally biased region" description="Low complexity" evidence="1">
    <location>
        <begin position="267"/>
        <end position="316"/>
    </location>
</feature>
<feature type="compositionally biased region" description="Polar residues" evidence="1">
    <location>
        <begin position="223"/>
        <end position="232"/>
    </location>
</feature>
<accession>A0ABV0IM77</accession>
<feature type="transmembrane region" description="Helical" evidence="2">
    <location>
        <begin position="100"/>
        <end position="117"/>
    </location>
</feature>
<sequence>MSTAPDAPVTTHAGGGSGLKLTSWDVGFLASALVVLAGSLVPLITVRWGVNLWGVYNLFFLGIGLLLPLTAAGFLLARAASGRSTRDAGPRLGSLSTEQFAHVAAWLALAFYFITFATSLDPVLLIGLAGSLGLVVTSPLRRLVAPLVAGTGGARASAHSPAQDPAHSPVPTPAPAPDAGEVRDPAGLAPADPMPADLEPAASRAADSEAEYFPSPAYGRPGSQESQGSSASPEEYRSSPAPEDPTAGAEIDEELGMTRVRPRSTDEAAASATAAFGAPAADSADTAEAPDASATAGDPEAAGAASSPAESGQPAPRGTEPADYEAFWFAVGTRRPAVDPESGTPVFELEPGGWILALEDRGHEFLVQNTDGRTGVLRDLTDIERA</sequence>
<reference evidence="3 4" key="1">
    <citation type="submission" date="2024-05" db="EMBL/GenBank/DDBJ databases">
        <authorList>
            <person name="Yi C."/>
        </authorList>
    </citation>
    <scope>NUCLEOTIDE SEQUENCE [LARGE SCALE GENOMIC DNA]</scope>
    <source>
        <strain evidence="3 4">XS13</strain>
    </source>
</reference>
<dbReference type="RefSeq" id="WP_347921236.1">
    <property type="nucleotide sequence ID" value="NZ_JBDXMX010000006.1"/>
</dbReference>
<feature type="transmembrane region" description="Helical" evidence="2">
    <location>
        <begin position="58"/>
        <end position="79"/>
    </location>
</feature>
<feature type="transmembrane region" description="Helical" evidence="2">
    <location>
        <begin position="123"/>
        <end position="140"/>
    </location>
</feature>
<keyword evidence="4" id="KW-1185">Reference proteome</keyword>
<proteinExistence type="predicted"/>
<gene>
    <name evidence="3" type="ORF">ABDK96_13045</name>
</gene>
<dbReference type="Proteomes" id="UP001484097">
    <property type="component" value="Unassembled WGS sequence"/>
</dbReference>
<evidence type="ECO:0000256" key="2">
    <source>
        <dbReference type="SAM" id="Phobius"/>
    </source>
</evidence>
<feature type="transmembrane region" description="Helical" evidence="2">
    <location>
        <begin position="26"/>
        <end position="46"/>
    </location>
</feature>
<comment type="caution">
    <text evidence="3">The sequence shown here is derived from an EMBL/GenBank/DDBJ whole genome shotgun (WGS) entry which is preliminary data.</text>
</comment>
<protein>
    <recommendedName>
        <fullName evidence="5">Integral membrane protein</fullName>
    </recommendedName>
</protein>
<organism evidence="3 4">
    <name type="scientific">Citricoccus nitrophenolicus</name>
    <dbReference type="NCBI Taxonomy" id="863575"/>
    <lineage>
        <taxon>Bacteria</taxon>
        <taxon>Bacillati</taxon>
        <taxon>Actinomycetota</taxon>
        <taxon>Actinomycetes</taxon>
        <taxon>Micrococcales</taxon>
        <taxon>Micrococcaceae</taxon>
        <taxon>Citricoccus</taxon>
    </lineage>
</organism>
<keyword evidence="2" id="KW-0472">Membrane</keyword>
<evidence type="ECO:0000313" key="4">
    <source>
        <dbReference type="Proteomes" id="UP001484097"/>
    </source>
</evidence>
<keyword evidence="2" id="KW-1133">Transmembrane helix</keyword>
<evidence type="ECO:0008006" key="5">
    <source>
        <dbReference type="Google" id="ProtNLM"/>
    </source>
</evidence>
<name>A0ABV0IM77_9MICC</name>
<dbReference type="EMBL" id="JBDXMX010000006">
    <property type="protein sequence ID" value="MEO9248607.1"/>
    <property type="molecule type" value="Genomic_DNA"/>
</dbReference>
<evidence type="ECO:0000256" key="1">
    <source>
        <dbReference type="SAM" id="MobiDB-lite"/>
    </source>
</evidence>
<evidence type="ECO:0000313" key="3">
    <source>
        <dbReference type="EMBL" id="MEO9248607.1"/>
    </source>
</evidence>